<name>A0A0F9FCS5_9ZZZZ</name>
<dbReference type="EMBL" id="LAZR01033145">
    <property type="protein sequence ID" value="KKL48932.1"/>
    <property type="molecule type" value="Genomic_DNA"/>
</dbReference>
<keyword evidence="1" id="KW-0812">Transmembrane</keyword>
<gene>
    <name evidence="2" type="ORF">LCGC14_2320590</name>
</gene>
<evidence type="ECO:0000313" key="2">
    <source>
        <dbReference type="EMBL" id="KKL48932.1"/>
    </source>
</evidence>
<protein>
    <submittedName>
        <fullName evidence="2">Uncharacterized protein</fullName>
    </submittedName>
</protein>
<keyword evidence="1" id="KW-1133">Transmembrane helix</keyword>
<comment type="caution">
    <text evidence="2">The sequence shown here is derived from an EMBL/GenBank/DDBJ whole genome shotgun (WGS) entry which is preliminary data.</text>
</comment>
<keyword evidence="1" id="KW-0472">Membrane</keyword>
<feature type="transmembrane region" description="Helical" evidence="1">
    <location>
        <begin position="59"/>
        <end position="77"/>
    </location>
</feature>
<reference evidence="2" key="1">
    <citation type="journal article" date="2015" name="Nature">
        <title>Complex archaea that bridge the gap between prokaryotes and eukaryotes.</title>
        <authorList>
            <person name="Spang A."/>
            <person name="Saw J.H."/>
            <person name="Jorgensen S.L."/>
            <person name="Zaremba-Niedzwiedzka K."/>
            <person name="Martijn J."/>
            <person name="Lind A.E."/>
            <person name="van Eijk R."/>
            <person name="Schleper C."/>
            <person name="Guy L."/>
            <person name="Ettema T.J."/>
        </authorList>
    </citation>
    <scope>NUCLEOTIDE SEQUENCE</scope>
</reference>
<organism evidence="2">
    <name type="scientific">marine sediment metagenome</name>
    <dbReference type="NCBI Taxonomy" id="412755"/>
    <lineage>
        <taxon>unclassified sequences</taxon>
        <taxon>metagenomes</taxon>
        <taxon>ecological metagenomes</taxon>
    </lineage>
</organism>
<dbReference type="AlphaFoldDB" id="A0A0F9FCS5"/>
<sequence>MKPAERDQLLARLDERSLNTWHTVEKIEQHQVIQNGTVADLVSRVATIEGTGIGLRMKISGVVAVLGFIASQVLLWLRQAPPM</sequence>
<evidence type="ECO:0000256" key="1">
    <source>
        <dbReference type="SAM" id="Phobius"/>
    </source>
</evidence>
<accession>A0A0F9FCS5</accession>
<proteinExistence type="predicted"/>